<keyword evidence="3" id="KW-1185">Reference proteome</keyword>
<dbReference type="OrthoDB" id="3103779at2759"/>
<feature type="transmembrane region" description="Helical" evidence="1">
    <location>
        <begin position="138"/>
        <end position="159"/>
    </location>
</feature>
<dbReference type="EMBL" id="MU151540">
    <property type="protein sequence ID" value="KAF9442951.1"/>
    <property type="molecule type" value="Genomic_DNA"/>
</dbReference>
<feature type="transmembrane region" description="Helical" evidence="1">
    <location>
        <begin position="97"/>
        <end position="117"/>
    </location>
</feature>
<keyword evidence="1" id="KW-0812">Transmembrane</keyword>
<organism evidence="2 3">
    <name type="scientific">Macrolepiota fuliginosa MF-IS2</name>
    <dbReference type="NCBI Taxonomy" id="1400762"/>
    <lineage>
        <taxon>Eukaryota</taxon>
        <taxon>Fungi</taxon>
        <taxon>Dikarya</taxon>
        <taxon>Basidiomycota</taxon>
        <taxon>Agaricomycotina</taxon>
        <taxon>Agaricomycetes</taxon>
        <taxon>Agaricomycetidae</taxon>
        <taxon>Agaricales</taxon>
        <taxon>Agaricineae</taxon>
        <taxon>Agaricaceae</taxon>
        <taxon>Macrolepiota</taxon>
    </lineage>
</organism>
<evidence type="ECO:0000256" key="1">
    <source>
        <dbReference type="SAM" id="Phobius"/>
    </source>
</evidence>
<feature type="transmembrane region" description="Helical" evidence="1">
    <location>
        <begin position="245"/>
        <end position="262"/>
    </location>
</feature>
<dbReference type="Proteomes" id="UP000807342">
    <property type="component" value="Unassembled WGS sequence"/>
</dbReference>
<protein>
    <submittedName>
        <fullName evidence="2">Uncharacterized protein</fullName>
    </submittedName>
</protein>
<feature type="transmembrane region" description="Helical" evidence="1">
    <location>
        <begin position="20"/>
        <end position="45"/>
    </location>
</feature>
<keyword evidence="1" id="KW-0472">Membrane</keyword>
<proteinExistence type="predicted"/>
<comment type="caution">
    <text evidence="2">The sequence shown here is derived from an EMBL/GenBank/DDBJ whole genome shotgun (WGS) entry which is preliminary data.</text>
</comment>
<evidence type="ECO:0000313" key="3">
    <source>
        <dbReference type="Proteomes" id="UP000807342"/>
    </source>
</evidence>
<name>A0A9P5X504_9AGAR</name>
<feature type="transmembrane region" description="Helical" evidence="1">
    <location>
        <begin position="214"/>
        <end position="239"/>
    </location>
</feature>
<keyword evidence="1" id="KW-1133">Transmembrane helix</keyword>
<evidence type="ECO:0000313" key="2">
    <source>
        <dbReference type="EMBL" id="KAF9442951.1"/>
    </source>
</evidence>
<sequence length="294" mass="32066">MSATGETSCVQQLQMNMWTSFGMVITALFIGSFLTLAVPSMYILSPRQTSRRRLWKIYIAILIAANLGYEAVCFLWNTYRITYALVNPVNGAKFSRALAICCSIFPVFIVAMTDAIIIWRCYTIQETMGLGSSRLGRVFYFFPLCLWVVTTGAAGAAFIGDTHLVTIFQTMAVVSNILLNVFATCFIITRLLLHRRMLVACFGEATPDIGHLRIVNILIESAAINIPITVVGVIGLAVGPIFGDIVGAIAVACQSFASVLIFHRIAAGRAIGYQDGTDSLTTRFDLHSSEHAAS</sequence>
<dbReference type="AlphaFoldDB" id="A0A9P5X504"/>
<feature type="transmembrane region" description="Helical" evidence="1">
    <location>
        <begin position="171"/>
        <end position="193"/>
    </location>
</feature>
<accession>A0A9P5X504</accession>
<reference evidence="2" key="1">
    <citation type="submission" date="2020-11" db="EMBL/GenBank/DDBJ databases">
        <authorList>
            <consortium name="DOE Joint Genome Institute"/>
            <person name="Ahrendt S."/>
            <person name="Riley R."/>
            <person name="Andreopoulos W."/>
            <person name="Labutti K."/>
            <person name="Pangilinan J."/>
            <person name="Ruiz-Duenas F.J."/>
            <person name="Barrasa J.M."/>
            <person name="Sanchez-Garcia M."/>
            <person name="Camarero S."/>
            <person name="Miyauchi S."/>
            <person name="Serrano A."/>
            <person name="Linde D."/>
            <person name="Babiker R."/>
            <person name="Drula E."/>
            <person name="Ayuso-Fernandez I."/>
            <person name="Pacheco R."/>
            <person name="Padilla G."/>
            <person name="Ferreira P."/>
            <person name="Barriuso J."/>
            <person name="Kellner H."/>
            <person name="Castanera R."/>
            <person name="Alfaro M."/>
            <person name="Ramirez L."/>
            <person name="Pisabarro A.G."/>
            <person name="Kuo A."/>
            <person name="Tritt A."/>
            <person name="Lipzen A."/>
            <person name="He G."/>
            <person name="Yan M."/>
            <person name="Ng V."/>
            <person name="Cullen D."/>
            <person name="Martin F."/>
            <person name="Rosso M.-N."/>
            <person name="Henrissat B."/>
            <person name="Hibbett D."/>
            <person name="Martinez A.T."/>
            <person name="Grigoriev I.V."/>
        </authorList>
    </citation>
    <scope>NUCLEOTIDE SEQUENCE</scope>
    <source>
        <strain evidence="2">MF-IS2</strain>
    </source>
</reference>
<feature type="transmembrane region" description="Helical" evidence="1">
    <location>
        <begin position="57"/>
        <end position="77"/>
    </location>
</feature>
<gene>
    <name evidence="2" type="ORF">P691DRAFT_764730</name>
</gene>